<dbReference type="SUPFAM" id="SSF53448">
    <property type="entry name" value="Nucleotide-diphospho-sugar transferases"/>
    <property type="match status" value="1"/>
</dbReference>
<gene>
    <name evidence="3" type="ORF">HCR76_04440</name>
</gene>
<dbReference type="Pfam" id="PF00483">
    <property type="entry name" value="NTP_transferase"/>
    <property type="match status" value="1"/>
</dbReference>
<dbReference type="SUPFAM" id="SSF159283">
    <property type="entry name" value="Guanosine diphospho-D-mannose pyrophosphorylase/mannose-6-phosphate isomerase linker domain"/>
    <property type="match status" value="1"/>
</dbReference>
<dbReference type="InterPro" id="IPR049577">
    <property type="entry name" value="GMPP_N"/>
</dbReference>
<reference evidence="3 4" key="1">
    <citation type="submission" date="2020-12" db="EMBL/GenBank/DDBJ databases">
        <title>Microbacterium sp. HY060.</title>
        <authorList>
            <person name="Zhou J."/>
        </authorList>
    </citation>
    <scope>NUCLEOTIDE SEQUENCE [LARGE SCALE GENOMIC DNA]</scope>
    <source>
        <strain evidence="3 4">HY60</strain>
    </source>
</reference>
<dbReference type="EMBL" id="CP061169">
    <property type="protein sequence ID" value="QPZ39315.1"/>
    <property type="molecule type" value="Genomic_DNA"/>
</dbReference>
<evidence type="ECO:0000259" key="2">
    <source>
        <dbReference type="Pfam" id="PF22640"/>
    </source>
</evidence>
<name>A0ABX6YLW2_9MICO</name>
<proteinExistence type="predicted"/>
<keyword evidence="4" id="KW-1185">Reference proteome</keyword>
<evidence type="ECO:0000313" key="3">
    <source>
        <dbReference type="EMBL" id="QPZ39315.1"/>
    </source>
</evidence>
<organism evidence="3 4">
    <name type="scientific">Paramicrobacterium chengjingii</name>
    <dbReference type="NCBI Taxonomy" id="2769067"/>
    <lineage>
        <taxon>Bacteria</taxon>
        <taxon>Bacillati</taxon>
        <taxon>Actinomycetota</taxon>
        <taxon>Actinomycetes</taxon>
        <taxon>Micrococcales</taxon>
        <taxon>Microbacteriaceae</taxon>
        <taxon>Paramicrobacterium</taxon>
    </lineage>
</organism>
<keyword evidence="3" id="KW-0808">Transferase</keyword>
<accession>A0ABX6YLW2</accession>
<dbReference type="InterPro" id="IPR005835">
    <property type="entry name" value="NTP_transferase_dom"/>
</dbReference>
<dbReference type="CDD" id="cd02509">
    <property type="entry name" value="GDP-M1P_Guanylyltransferase"/>
    <property type="match status" value="1"/>
</dbReference>
<dbReference type="PANTHER" id="PTHR46390">
    <property type="entry name" value="MANNOSE-1-PHOSPHATE GUANYLYLTRANSFERASE"/>
    <property type="match status" value="1"/>
</dbReference>
<dbReference type="InterPro" id="IPR029044">
    <property type="entry name" value="Nucleotide-diphossugar_trans"/>
</dbReference>
<dbReference type="Pfam" id="PF22640">
    <property type="entry name" value="ManC_GMP_beta-helix"/>
    <property type="match status" value="1"/>
</dbReference>
<dbReference type="Proteomes" id="UP000662814">
    <property type="component" value="Chromosome"/>
</dbReference>
<sequence length="371" mass="39329">MTSPSGRFYSVIPAGGIGSRLWPLSRADAPKFLHDLTGSGVTLLRATWDRLAPVAGDDRIMVVTGRAHRAAVEAQLPEISDANIVLEADPRDSTVAICLAAAILQHREPDVIVGSFAADHVIRGDRLFRSAVQQAILSADAGYITTIGIRPTEPAIGFGYIKTGAPLSIDETEGVLTVDSFVEKPDIERAKSYVDDGGYLWNAGMFISRADVLLAELASNEPALHDTIIELAAAWDDPTTRGPAVDRLWPTLKKIAIDYSVAEPSAAKGRMAVVPGHFGWDDVGDFASLAKLNSNGRVGDLAILGENARVLADASSGIVVAHSDRVVSLIGVKDIVVVDTPDALLVTTSENAQRVKGVVDALKISGRDDVL</sequence>
<keyword evidence="3" id="KW-0548">Nucleotidyltransferase</keyword>
<dbReference type="InterPro" id="IPR051161">
    <property type="entry name" value="Mannose-6P_isomerase_type2"/>
</dbReference>
<dbReference type="InterPro" id="IPR054566">
    <property type="entry name" value="ManC/GMP-like_b-helix"/>
</dbReference>
<evidence type="ECO:0000259" key="1">
    <source>
        <dbReference type="Pfam" id="PF00483"/>
    </source>
</evidence>
<protein>
    <submittedName>
        <fullName evidence="3">Mannose-1-phosphate guanylyltransferase</fullName>
    </submittedName>
</protein>
<dbReference type="Gene3D" id="3.90.550.10">
    <property type="entry name" value="Spore Coat Polysaccharide Biosynthesis Protein SpsA, Chain A"/>
    <property type="match status" value="1"/>
</dbReference>
<feature type="domain" description="MannoseP isomerase/GMP-like beta-helix" evidence="2">
    <location>
        <begin position="310"/>
        <end position="362"/>
    </location>
</feature>
<feature type="domain" description="Nucleotidyl transferase" evidence="1">
    <location>
        <begin position="11"/>
        <end position="294"/>
    </location>
</feature>
<dbReference type="GO" id="GO:0016779">
    <property type="term" value="F:nucleotidyltransferase activity"/>
    <property type="evidence" value="ECO:0007669"/>
    <property type="project" value="UniProtKB-KW"/>
</dbReference>
<evidence type="ECO:0000313" key="4">
    <source>
        <dbReference type="Proteomes" id="UP000662814"/>
    </source>
</evidence>
<dbReference type="PANTHER" id="PTHR46390:SF1">
    <property type="entry name" value="MANNOSE-1-PHOSPHATE GUANYLYLTRANSFERASE"/>
    <property type="match status" value="1"/>
</dbReference>
<dbReference type="RefSeq" id="WP_166988590.1">
    <property type="nucleotide sequence ID" value="NZ_CP061169.1"/>
</dbReference>